<keyword evidence="6 11" id="KW-0862">Zinc</keyword>
<gene>
    <name evidence="11 12" type="primary">queC</name>
    <name evidence="12" type="ORF">E3E12_03255</name>
</gene>
<protein>
    <recommendedName>
        <fullName evidence="9 11">7-cyano-7-deazaguanine synthase</fullName>
        <ecNumber evidence="9 11">6.3.4.20</ecNumber>
    </recommendedName>
    <alternativeName>
        <fullName evidence="11">7-cyano-7-carbaguanine synthase</fullName>
    </alternativeName>
    <alternativeName>
        <fullName evidence="11">PreQ(0) synthase</fullName>
    </alternativeName>
    <alternativeName>
        <fullName evidence="11">Queuosine biosynthesis protein QueC</fullName>
    </alternativeName>
</protein>
<organism evidence="12 13">
    <name type="scientific">Formicincola oecophyllae</name>
    <dbReference type="NCBI Taxonomy" id="2558361"/>
    <lineage>
        <taxon>Bacteria</taxon>
        <taxon>Pseudomonadati</taxon>
        <taxon>Pseudomonadota</taxon>
        <taxon>Alphaproteobacteria</taxon>
        <taxon>Acetobacterales</taxon>
        <taxon>Acetobacteraceae</taxon>
        <taxon>Formicincola</taxon>
    </lineage>
</organism>
<evidence type="ECO:0000313" key="13">
    <source>
        <dbReference type="Proteomes" id="UP000318709"/>
    </source>
</evidence>
<evidence type="ECO:0000256" key="11">
    <source>
        <dbReference type="HAMAP-Rule" id="MF_01633"/>
    </source>
</evidence>
<sequence>MTNHQDFPVPHTSRQLAPLSGSFSLPGGAALVLFSGGQDSATCLAWALSAFQHVETVGFSYGQRHAVEMDCRATLRRQIADLVPRGAERLGDDHVIDLPALGKLSETALTRDAEIKLGKNGLPNTFVPGRNLIFLTFAAALAFRRNARTIITGVCETDYSGYPDCRDDAIKAMQVALNIGMDQRFVLQAPLMWLDKARTWKLAELIGGPALVETIRRDSHSCYHGDRGEGSEHDWGYGCGHCPACELRAEGWHRYQASKS</sequence>
<dbReference type="InterPro" id="IPR018317">
    <property type="entry name" value="QueC"/>
</dbReference>
<dbReference type="EMBL" id="CP038231">
    <property type="protein sequence ID" value="QDH13380.1"/>
    <property type="molecule type" value="Genomic_DNA"/>
</dbReference>
<dbReference type="Gene3D" id="3.40.50.620">
    <property type="entry name" value="HUPs"/>
    <property type="match status" value="1"/>
</dbReference>
<feature type="binding site" evidence="11">
    <location>
        <position position="239"/>
    </location>
    <ligand>
        <name>Zn(2+)</name>
        <dbReference type="ChEBI" id="CHEBI:29105"/>
    </ligand>
</feature>
<keyword evidence="7 11" id="KW-0067">ATP-binding</keyword>
<keyword evidence="13" id="KW-1185">Reference proteome</keyword>
<comment type="catalytic activity">
    <reaction evidence="10 11">
        <text>7-carboxy-7-carbaguanine + NH4(+) + 2 ATP = 7-cyano-7-carbaguanine + 2 AMP + 2 diphosphate + 2 H(+)</text>
        <dbReference type="Rhea" id="RHEA:27982"/>
        <dbReference type="ChEBI" id="CHEBI:15378"/>
        <dbReference type="ChEBI" id="CHEBI:28938"/>
        <dbReference type="ChEBI" id="CHEBI:30616"/>
        <dbReference type="ChEBI" id="CHEBI:33019"/>
        <dbReference type="ChEBI" id="CHEBI:45075"/>
        <dbReference type="ChEBI" id="CHEBI:61036"/>
        <dbReference type="ChEBI" id="CHEBI:456215"/>
        <dbReference type="EC" id="6.3.4.20"/>
    </reaction>
</comment>
<feature type="binding site" evidence="11">
    <location>
        <begin position="34"/>
        <end position="44"/>
    </location>
    <ligand>
        <name>ATP</name>
        <dbReference type="ChEBI" id="CHEBI:30616"/>
    </ligand>
</feature>
<dbReference type="KEGG" id="swf:E3E12_03255"/>
<feature type="binding site" evidence="11">
    <location>
        <position position="242"/>
    </location>
    <ligand>
        <name>Zn(2+)</name>
        <dbReference type="ChEBI" id="CHEBI:29105"/>
    </ligand>
</feature>
<dbReference type="InterPro" id="IPR014729">
    <property type="entry name" value="Rossmann-like_a/b/a_fold"/>
</dbReference>
<evidence type="ECO:0000256" key="5">
    <source>
        <dbReference type="ARBA" id="ARBA00022785"/>
    </source>
</evidence>
<dbReference type="NCBIfam" id="TIGR00364">
    <property type="entry name" value="7-cyano-7-deazaguanine synthase QueC"/>
    <property type="match status" value="1"/>
</dbReference>
<dbReference type="UniPathway" id="UPA00391"/>
<reference evidence="12 13" key="1">
    <citation type="submission" date="2019-03" db="EMBL/GenBank/DDBJ databases">
        <title>The complete genome sequence of Swingsia_sp. F3b2 LMG30590(T).</title>
        <authorList>
            <person name="Chua K.-O."/>
            <person name="Chan K.-G."/>
            <person name="See-Too W.-S."/>
        </authorList>
    </citation>
    <scope>NUCLEOTIDE SEQUENCE [LARGE SCALE GENOMIC DNA]</scope>
    <source>
        <strain evidence="12 13">F3b2</strain>
    </source>
</reference>
<evidence type="ECO:0000256" key="10">
    <source>
        <dbReference type="ARBA" id="ARBA00047890"/>
    </source>
</evidence>
<feature type="binding site" evidence="11">
    <location>
        <position position="222"/>
    </location>
    <ligand>
        <name>Zn(2+)</name>
        <dbReference type="ChEBI" id="CHEBI:29105"/>
    </ligand>
</feature>
<dbReference type="HAMAP" id="MF_01633">
    <property type="entry name" value="QueC"/>
    <property type="match status" value="1"/>
</dbReference>
<keyword evidence="4 11" id="KW-0547">Nucleotide-binding</keyword>
<dbReference type="PANTHER" id="PTHR42914">
    <property type="entry name" value="7-CYANO-7-DEAZAGUANINE SYNTHASE"/>
    <property type="match status" value="1"/>
</dbReference>
<dbReference type="PANTHER" id="PTHR42914:SF1">
    <property type="entry name" value="7-CYANO-7-DEAZAGUANINE SYNTHASE"/>
    <property type="match status" value="1"/>
</dbReference>
<dbReference type="OrthoDB" id="9789567at2"/>
<dbReference type="CDD" id="cd01995">
    <property type="entry name" value="QueC-like"/>
    <property type="match status" value="1"/>
</dbReference>
<dbReference type="PIRSF" id="PIRSF006293">
    <property type="entry name" value="ExsB"/>
    <property type="match status" value="1"/>
</dbReference>
<evidence type="ECO:0000256" key="6">
    <source>
        <dbReference type="ARBA" id="ARBA00022833"/>
    </source>
</evidence>
<comment type="similarity">
    <text evidence="8 11">Belongs to the QueC family.</text>
</comment>
<dbReference type="AlphaFoldDB" id="A0A4Y6U8Q6"/>
<dbReference type="GO" id="GO:0008270">
    <property type="term" value="F:zinc ion binding"/>
    <property type="evidence" value="ECO:0007669"/>
    <property type="project" value="UniProtKB-UniRule"/>
</dbReference>
<evidence type="ECO:0000256" key="8">
    <source>
        <dbReference type="ARBA" id="ARBA00037993"/>
    </source>
</evidence>
<dbReference type="GO" id="GO:0008616">
    <property type="term" value="P:tRNA queuosine(34) biosynthetic process"/>
    <property type="evidence" value="ECO:0007669"/>
    <property type="project" value="UniProtKB-UniRule"/>
</dbReference>
<dbReference type="Proteomes" id="UP000318709">
    <property type="component" value="Chromosome"/>
</dbReference>
<dbReference type="RefSeq" id="WP_141443041.1">
    <property type="nucleotide sequence ID" value="NZ_CP038231.1"/>
</dbReference>
<evidence type="ECO:0000256" key="1">
    <source>
        <dbReference type="ARBA" id="ARBA00005061"/>
    </source>
</evidence>
<keyword evidence="2 11" id="KW-0436">Ligase</keyword>
<accession>A0A4Y6U8Q6</accession>
<dbReference type="GO" id="GO:0016879">
    <property type="term" value="F:ligase activity, forming carbon-nitrogen bonds"/>
    <property type="evidence" value="ECO:0007669"/>
    <property type="project" value="UniProtKB-UniRule"/>
</dbReference>
<evidence type="ECO:0000256" key="9">
    <source>
        <dbReference type="ARBA" id="ARBA00039149"/>
    </source>
</evidence>
<dbReference type="GO" id="GO:0005524">
    <property type="term" value="F:ATP binding"/>
    <property type="evidence" value="ECO:0007669"/>
    <property type="project" value="UniProtKB-UniRule"/>
</dbReference>
<comment type="cofactor">
    <cofactor evidence="11">
        <name>Zn(2+)</name>
        <dbReference type="ChEBI" id="CHEBI:29105"/>
    </cofactor>
    <text evidence="11">Binds 1 zinc ion per subunit.</text>
</comment>
<dbReference type="SUPFAM" id="SSF52402">
    <property type="entry name" value="Adenine nucleotide alpha hydrolases-like"/>
    <property type="match status" value="1"/>
</dbReference>
<dbReference type="EC" id="6.3.4.20" evidence="9 11"/>
<evidence type="ECO:0000313" key="12">
    <source>
        <dbReference type="EMBL" id="QDH13380.1"/>
    </source>
</evidence>
<proteinExistence type="inferred from homology"/>
<keyword evidence="5 11" id="KW-0671">Queuosine biosynthesis</keyword>
<name>A0A4Y6U8Q6_9PROT</name>
<keyword evidence="3 11" id="KW-0479">Metal-binding</keyword>
<feature type="binding site" evidence="11">
    <location>
        <position position="245"/>
    </location>
    <ligand>
        <name>Zn(2+)</name>
        <dbReference type="ChEBI" id="CHEBI:29105"/>
    </ligand>
</feature>
<evidence type="ECO:0000256" key="3">
    <source>
        <dbReference type="ARBA" id="ARBA00022723"/>
    </source>
</evidence>
<evidence type="ECO:0000256" key="2">
    <source>
        <dbReference type="ARBA" id="ARBA00022598"/>
    </source>
</evidence>
<evidence type="ECO:0000256" key="7">
    <source>
        <dbReference type="ARBA" id="ARBA00022840"/>
    </source>
</evidence>
<evidence type="ECO:0000256" key="4">
    <source>
        <dbReference type="ARBA" id="ARBA00022741"/>
    </source>
</evidence>
<comment type="pathway">
    <text evidence="1 11">Purine metabolism; 7-cyano-7-deazaguanine biosynthesis.</text>
</comment>
<dbReference type="Pfam" id="PF06508">
    <property type="entry name" value="QueC"/>
    <property type="match status" value="1"/>
</dbReference>
<comment type="function">
    <text evidence="11">Catalyzes the ATP-dependent conversion of 7-carboxy-7-deazaguanine (CDG) to 7-cyano-7-deazaguanine (preQ(0)).</text>
</comment>